<proteinExistence type="predicted"/>
<dbReference type="Proteomes" id="UP000294225">
    <property type="component" value="Unassembled WGS sequence"/>
</dbReference>
<dbReference type="RefSeq" id="WP_131495890.1">
    <property type="nucleotide sequence ID" value="NZ_SJKC01000001.1"/>
</dbReference>
<name>A0A4R0J5C0_9ACTN</name>
<accession>A0A4R0J5C0</accession>
<evidence type="ECO:0000313" key="1">
    <source>
        <dbReference type="EMBL" id="TCC41701.1"/>
    </source>
</evidence>
<sequence length="710" mass="77922">MNILSELLADLRRRSEPVVPNDQATCPPAFLSTPQMIEGYVWPNIEVVQKPSEARVLLIEAIGAVGKSAAAAAIADRLNWPVIESARAQVGSYSLTGLLHDALGFDSEFMAEVSRGESGLVVDSLDEAHLRAGTSNLLAFLENVNSLANAKAGSGVSVVMLSRPDTAEIIRMAFEDFGSALMEVRLEFFDSTKAATFINGYLRRHANSGKSGNYDIVVQHPKAFAELRDHRLKFIAEAMLGRSIASLSHSWNEVRSFLGYAPVLEVLSEALAVANPHKDLGKKPAMAISSRKILLDLVRELLEREQGKFLSQASASLLSRLPADVEIENFEPYSADEQAGRLIAKLIGIDYSGELPFDVPDAIRSDYEAHANQFLQDHPFLEGRNPVNVVFGDYLLARASIDPKNVLAGRPVHIDENSVGPFYYRFVQEMAPTNPGETNPSVNESIVSALVASQIKSQPVTSLGRASLWGWTQSDGMANLEIFDPGVDDYLNFTVEGLTGALAIRGQLRQAIILTDEGVIFSEKDGRFALGPMAIVVCSELLIDSPLLQVEGVPVEGAENYPSMIASRGFDAARLSRVEVSSANLISIRGKCLWPLLRPYVTAEGEVNFTAYSAYMDLRALFRFFRLGAGAAPNVFAEKLEQGIVKSNERRTRYLDRLCEERIFWKADSHYYLDTQKLAERSLNLQKLLGGQPDAAVFSFIDWLDRGSTS</sequence>
<organism evidence="1 2">
    <name type="scientific">Kribbella speibonae</name>
    <dbReference type="NCBI Taxonomy" id="1572660"/>
    <lineage>
        <taxon>Bacteria</taxon>
        <taxon>Bacillati</taxon>
        <taxon>Actinomycetota</taxon>
        <taxon>Actinomycetes</taxon>
        <taxon>Propionibacteriales</taxon>
        <taxon>Kribbellaceae</taxon>
        <taxon>Kribbella</taxon>
    </lineage>
</organism>
<comment type="caution">
    <text evidence="1">The sequence shown here is derived from an EMBL/GenBank/DDBJ whole genome shotgun (WGS) entry which is preliminary data.</text>
</comment>
<gene>
    <name evidence="1" type="ORF">E0H92_08635</name>
</gene>
<evidence type="ECO:0000313" key="2">
    <source>
        <dbReference type="Proteomes" id="UP000294225"/>
    </source>
</evidence>
<protein>
    <submittedName>
        <fullName evidence="1">Uncharacterized protein</fullName>
    </submittedName>
</protein>
<dbReference type="EMBL" id="SJKC01000001">
    <property type="protein sequence ID" value="TCC41701.1"/>
    <property type="molecule type" value="Genomic_DNA"/>
</dbReference>
<reference evidence="1 2" key="1">
    <citation type="submission" date="2019-02" db="EMBL/GenBank/DDBJ databases">
        <title>Kribbella capetownensis sp. nov. and Kribbella speibonae sp. nov., isolated from soil.</title>
        <authorList>
            <person name="Curtis S.M."/>
            <person name="Norton I."/>
            <person name="Everest G.J."/>
            <person name="Meyers P.R."/>
        </authorList>
    </citation>
    <scope>NUCLEOTIDE SEQUENCE [LARGE SCALE GENOMIC DNA]</scope>
    <source>
        <strain evidence="1 2">YM55</strain>
    </source>
</reference>
<dbReference type="AlphaFoldDB" id="A0A4R0J5C0"/>